<organism evidence="4 5">
    <name type="scientific">Geomicrobium halophilum</name>
    <dbReference type="NCBI Taxonomy" id="549000"/>
    <lineage>
        <taxon>Bacteria</taxon>
        <taxon>Bacillati</taxon>
        <taxon>Bacillota</taxon>
        <taxon>Bacilli</taxon>
        <taxon>Bacillales</taxon>
        <taxon>Geomicrobium</taxon>
    </lineage>
</organism>
<dbReference type="InterPro" id="IPR005674">
    <property type="entry name" value="CocE/Ser_esterase"/>
</dbReference>
<sequence>MIQVERNVECKCSDGVILRADAYRPNDHQCYPVLLLRLPYDKTNPHYYNGYLDVERMVSAGYVVILQDVRGRFASDGTFYPFVHERKDGYDAVEWAAALPYSNGKVGMFGMSYHGYTQLAAAVEDPPSLYAIAPVMAIADPWTNMIQDPYTPFDQGSIATWALESILPDQLRRENRNTKLKLAHAYIKELPAWLHDQPLTKWKPLRDTDVHSFYFEFVKSQVPKETLQWINVQEKLGNIEIPGLFVGGWFDSLLKQTLEAYERYGGEQMLWIGPWTHSALNGQVGEVFFENDTLGIEQLEDLTELHIRWFDHWLKGQRLNTEKPIHFYHMGHNSWEARRSWPPKNVCTERYYLSSHMGANSRSGNGTLEKKKPETNRSEQLLRNPEDPFPTRGGNLLMAGHMAGILQQGDLQDRRDALVFTSQPLPDPCDVHGRVQASVWVKPHSPLIDLFFQVSDVAPDGSVYNVVDTFIRRKSHASRVPQRVDTVLNDTSYRFEKGHALRLTIAGSNAPRFDVNQNNGTTSRTTTGGKTIADTILHGDHYPSYLSIPIT</sequence>
<evidence type="ECO:0000256" key="1">
    <source>
        <dbReference type="ARBA" id="ARBA00022801"/>
    </source>
</evidence>
<dbReference type="EMBL" id="JACHHJ010000001">
    <property type="protein sequence ID" value="MBB6448410.1"/>
    <property type="molecule type" value="Genomic_DNA"/>
</dbReference>
<dbReference type="SUPFAM" id="SSF53474">
    <property type="entry name" value="alpha/beta-Hydrolases"/>
    <property type="match status" value="1"/>
</dbReference>
<dbReference type="GO" id="GO:0008239">
    <property type="term" value="F:dipeptidyl-peptidase activity"/>
    <property type="evidence" value="ECO:0007669"/>
    <property type="project" value="InterPro"/>
</dbReference>
<feature type="domain" description="Xaa-Pro dipeptidyl-peptidase C-terminal" evidence="3">
    <location>
        <begin position="307"/>
        <end position="547"/>
    </location>
</feature>
<comment type="caution">
    <text evidence="4">The sequence shown here is derived from an EMBL/GenBank/DDBJ whole genome shotgun (WGS) entry which is preliminary data.</text>
</comment>
<dbReference type="InterPro" id="IPR050585">
    <property type="entry name" value="Xaa-Pro_dipeptidyl-ppase/CocE"/>
</dbReference>
<dbReference type="InterPro" id="IPR013736">
    <property type="entry name" value="Xaa-Pro_dipept_C"/>
</dbReference>
<dbReference type="Gene3D" id="1.10.3020.10">
    <property type="entry name" value="alpha-amino acid ester hydrolase ( Helical cap domain)"/>
    <property type="match status" value="1"/>
</dbReference>
<dbReference type="Gene3D" id="2.60.120.260">
    <property type="entry name" value="Galactose-binding domain-like"/>
    <property type="match status" value="1"/>
</dbReference>
<dbReference type="Gene3D" id="3.40.50.1820">
    <property type="entry name" value="alpha/beta hydrolase"/>
    <property type="match status" value="1"/>
</dbReference>
<feature type="compositionally biased region" description="Basic and acidic residues" evidence="2">
    <location>
        <begin position="368"/>
        <end position="377"/>
    </location>
</feature>
<gene>
    <name evidence="4" type="ORF">HNR44_000359</name>
</gene>
<dbReference type="InterPro" id="IPR000383">
    <property type="entry name" value="Xaa-Pro-like_dom"/>
</dbReference>
<dbReference type="SUPFAM" id="SSF49785">
    <property type="entry name" value="Galactose-binding domain-like"/>
    <property type="match status" value="1"/>
</dbReference>
<dbReference type="SMART" id="SM00939">
    <property type="entry name" value="PepX_C"/>
    <property type="match status" value="1"/>
</dbReference>
<feature type="region of interest" description="Disordered" evidence="2">
    <location>
        <begin position="358"/>
        <end position="389"/>
    </location>
</feature>
<evidence type="ECO:0000313" key="4">
    <source>
        <dbReference type="EMBL" id="MBB6448410.1"/>
    </source>
</evidence>
<dbReference type="PANTHER" id="PTHR43056">
    <property type="entry name" value="PEPTIDASE S9 PROLYL OLIGOPEPTIDASE"/>
    <property type="match status" value="1"/>
</dbReference>
<evidence type="ECO:0000256" key="2">
    <source>
        <dbReference type="SAM" id="MobiDB-lite"/>
    </source>
</evidence>
<name>A0A841PHZ2_9BACL</name>
<evidence type="ECO:0000313" key="5">
    <source>
        <dbReference type="Proteomes" id="UP000568839"/>
    </source>
</evidence>
<protein>
    <recommendedName>
        <fullName evidence="3">Xaa-Pro dipeptidyl-peptidase C-terminal domain-containing protein</fullName>
    </recommendedName>
</protein>
<dbReference type="Pfam" id="PF08530">
    <property type="entry name" value="PepX_C"/>
    <property type="match status" value="1"/>
</dbReference>
<dbReference type="InterPro" id="IPR008979">
    <property type="entry name" value="Galactose-bd-like_sf"/>
</dbReference>
<dbReference type="PANTHER" id="PTHR43056:SF10">
    <property type="entry name" value="COCE_NOND FAMILY, PUTATIVE (AFU_ORTHOLOGUE AFUA_7G00600)-RELATED"/>
    <property type="match status" value="1"/>
</dbReference>
<reference evidence="4 5" key="1">
    <citation type="submission" date="2020-08" db="EMBL/GenBank/DDBJ databases">
        <title>Genomic Encyclopedia of Type Strains, Phase IV (KMG-IV): sequencing the most valuable type-strain genomes for metagenomic binning, comparative biology and taxonomic classification.</title>
        <authorList>
            <person name="Goeker M."/>
        </authorList>
    </citation>
    <scope>NUCLEOTIDE SEQUENCE [LARGE SCALE GENOMIC DNA]</scope>
    <source>
        <strain evidence="4 5">DSM 21769</strain>
    </source>
</reference>
<evidence type="ECO:0000259" key="3">
    <source>
        <dbReference type="SMART" id="SM00939"/>
    </source>
</evidence>
<dbReference type="AlphaFoldDB" id="A0A841PHZ2"/>
<keyword evidence="5" id="KW-1185">Reference proteome</keyword>
<accession>A0A841PHZ2</accession>
<dbReference type="RefSeq" id="WP_246406916.1">
    <property type="nucleotide sequence ID" value="NZ_JACHHJ010000001.1"/>
</dbReference>
<proteinExistence type="predicted"/>
<dbReference type="Pfam" id="PF02129">
    <property type="entry name" value="Peptidase_S15"/>
    <property type="match status" value="1"/>
</dbReference>
<dbReference type="NCBIfam" id="TIGR00976">
    <property type="entry name" value="CocE_NonD"/>
    <property type="match status" value="1"/>
</dbReference>
<dbReference type="InterPro" id="IPR029058">
    <property type="entry name" value="AB_hydrolase_fold"/>
</dbReference>
<keyword evidence="1" id="KW-0378">Hydrolase</keyword>
<dbReference type="Proteomes" id="UP000568839">
    <property type="component" value="Unassembled WGS sequence"/>
</dbReference>